<feature type="coiled-coil region" evidence="1">
    <location>
        <begin position="67"/>
        <end position="129"/>
    </location>
</feature>
<feature type="region of interest" description="Disordered" evidence="2">
    <location>
        <begin position="344"/>
        <end position="390"/>
    </location>
</feature>
<evidence type="ECO:0000313" key="3">
    <source>
        <dbReference type="WBParaSite" id="maker-PairedContig_2102-snap-gene-0.3-mRNA-1"/>
    </source>
</evidence>
<reference evidence="3" key="1">
    <citation type="submission" date="2016-11" db="UniProtKB">
        <authorList>
            <consortium name="WormBaseParasite"/>
        </authorList>
    </citation>
    <scope>IDENTIFICATION</scope>
    <source>
        <strain evidence="3">pt0022</strain>
    </source>
</reference>
<evidence type="ECO:0000256" key="1">
    <source>
        <dbReference type="SAM" id="Coils"/>
    </source>
</evidence>
<evidence type="ECO:0000256" key="2">
    <source>
        <dbReference type="SAM" id="MobiDB-lite"/>
    </source>
</evidence>
<accession>A0A1I8EI47</accession>
<feature type="region of interest" description="Disordered" evidence="2">
    <location>
        <begin position="134"/>
        <end position="168"/>
    </location>
</feature>
<feature type="region of interest" description="Disordered" evidence="2">
    <location>
        <begin position="269"/>
        <end position="329"/>
    </location>
</feature>
<keyword evidence="1" id="KW-0175">Coiled coil</keyword>
<dbReference type="WBParaSite" id="maker-PairedContig_2102-snap-gene-0.3-mRNA-1">
    <property type="protein sequence ID" value="maker-PairedContig_2102-snap-gene-0.3-mRNA-1"/>
    <property type="gene ID" value="maker-PairedContig_2102-snap-gene-0.3"/>
</dbReference>
<proteinExistence type="predicted"/>
<feature type="region of interest" description="Disordered" evidence="2">
    <location>
        <begin position="1"/>
        <end position="41"/>
    </location>
</feature>
<feature type="compositionally biased region" description="Low complexity" evidence="2">
    <location>
        <begin position="31"/>
        <end position="40"/>
    </location>
</feature>
<sequence>MGKKDLTITESPAEQELPVDVTVEGIPPQPLSTSSSSIPSADVKYDEIEPSMLDNLPSHQKHIMGRLDSIRKNKQRILSTLRELKENTKEGEFPNKELMSKMIASYDALSAQEEQYVQLMQKIVSLHKNAADDIQHENERNDEKLLRDDDSNTNELKENTGESNHKVSDEAINNDLEEMNSELSKLGVVTGKAVAVSIMNDKLLETLQLHREKKATLEELHRRKRETQKGIADETLQQVETARLKVASELEQVERKRKTLERLRREAQRRGIKLGPGSASEPDIVVEPQPEPKSVTEAKLRAKLQAKKKQNIELESDNGPPVPDDLAPAERIPPVLENEQTEIEQQQEMERKTCEVTGSGSVAGKKKRKGKKGREQQQEQLAKKQSDTINSSIREKLATIAARKERMREIRAKLVQPVVGPSDMDETFHNALQQLKSITEMRKQLELLREKGAKLPEETAELLERQLQAEDITNQNEAEMPDSMGQNSETPFKESVEAMEVVRNNFLEVMAQKSESVIGVGTRADLISDDLSVDHHLTTEDSQRLRNIEQALQEQRQLLETIASQSHQSRKM</sequence>
<feature type="compositionally biased region" description="Basic and acidic residues" evidence="2">
    <location>
        <begin position="373"/>
        <end position="386"/>
    </location>
</feature>
<name>A0A1I8EI47_WUCBA</name>
<dbReference type="AlphaFoldDB" id="A0A1I8EI47"/>
<organism evidence="3">
    <name type="scientific">Wuchereria bancrofti</name>
    <dbReference type="NCBI Taxonomy" id="6293"/>
    <lineage>
        <taxon>Eukaryota</taxon>
        <taxon>Metazoa</taxon>
        <taxon>Ecdysozoa</taxon>
        <taxon>Nematoda</taxon>
        <taxon>Chromadorea</taxon>
        <taxon>Rhabditida</taxon>
        <taxon>Spirurina</taxon>
        <taxon>Spiruromorpha</taxon>
        <taxon>Filarioidea</taxon>
        <taxon>Onchocercidae</taxon>
        <taxon>Wuchereria</taxon>
    </lineage>
</organism>
<protein>
    <submittedName>
        <fullName evidence="3">Uncharacterized protein</fullName>
    </submittedName>
</protein>